<dbReference type="Gene3D" id="3.40.50.1110">
    <property type="entry name" value="SGNH hydrolase"/>
    <property type="match status" value="1"/>
</dbReference>
<dbReference type="RefSeq" id="WP_052548989.1">
    <property type="nucleotide sequence ID" value="NZ_JMCC02000032.1"/>
</dbReference>
<dbReference type="InterPro" id="IPR006311">
    <property type="entry name" value="TAT_signal"/>
</dbReference>
<feature type="signal peptide" evidence="1">
    <location>
        <begin position="1"/>
        <end position="30"/>
    </location>
</feature>
<dbReference type="AlphaFoldDB" id="A0A0C2DA55"/>
<evidence type="ECO:0000256" key="1">
    <source>
        <dbReference type="SAM" id="SignalP"/>
    </source>
</evidence>
<evidence type="ECO:0000313" key="2">
    <source>
        <dbReference type="EMBL" id="KIG16772.1"/>
    </source>
</evidence>
<protein>
    <submittedName>
        <fullName evidence="2">Putative periplasmic protein</fullName>
    </submittedName>
</protein>
<dbReference type="PROSITE" id="PS51318">
    <property type="entry name" value="TAT"/>
    <property type="match status" value="1"/>
</dbReference>
<comment type="caution">
    <text evidence="2">The sequence shown here is derived from an EMBL/GenBank/DDBJ whole genome shotgun (WGS) entry which is preliminary data.</text>
</comment>
<organism evidence="2 3">
    <name type="scientific">Enhygromyxa salina</name>
    <dbReference type="NCBI Taxonomy" id="215803"/>
    <lineage>
        <taxon>Bacteria</taxon>
        <taxon>Pseudomonadati</taxon>
        <taxon>Myxococcota</taxon>
        <taxon>Polyangia</taxon>
        <taxon>Nannocystales</taxon>
        <taxon>Nannocystaceae</taxon>
        <taxon>Enhygromyxa</taxon>
    </lineage>
</organism>
<dbReference type="SUPFAM" id="SSF52266">
    <property type="entry name" value="SGNH hydrolase"/>
    <property type="match status" value="1"/>
</dbReference>
<keyword evidence="1" id="KW-0732">Signal</keyword>
<evidence type="ECO:0000313" key="3">
    <source>
        <dbReference type="Proteomes" id="UP000031599"/>
    </source>
</evidence>
<dbReference type="Proteomes" id="UP000031599">
    <property type="component" value="Unassembled WGS sequence"/>
</dbReference>
<dbReference type="InterPro" id="IPR007407">
    <property type="entry name" value="DUF459"/>
</dbReference>
<name>A0A0C2DA55_9BACT</name>
<feature type="chain" id="PRO_5002147313" evidence="1">
    <location>
        <begin position="31"/>
        <end position="240"/>
    </location>
</feature>
<dbReference type="GO" id="GO:0016788">
    <property type="term" value="F:hydrolase activity, acting on ester bonds"/>
    <property type="evidence" value="ECO:0007669"/>
    <property type="project" value="UniProtKB-ARBA"/>
</dbReference>
<dbReference type="Pfam" id="PF04311">
    <property type="entry name" value="DUF459"/>
    <property type="match status" value="1"/>
</dbReference>
<proteinExistence type="predicted"/>
<dbReference type="InterPro" id="IPR036514">
    <property type="entry name" value="SGNH_hydro_sf"/>
</dbReference>
<dbReference type="EMBL" id="JMCC02000032">
    <property type="protein sequence ID" value="KIG16772.1"/>
    <property type="molecule type" value="Genomic_DNA"/>
</dbReference>
<accession>A0A0C2DA55</accession>
<reference evidence="2 3" key="1">
    <citation type="submission" date="2014-12" db="EMBL/GenBank/DDBJ databases">
        <title>Genome assembly of Enhygromyxa salina DSM 15201.</title>
        <authorList>
            <person name="Sharma G."/>
            <person name="Subramanian S."/>
        </authorList>
    </citation>
    <scope>NUCLEOTIDE SEQUENCE [LARGE SCALE GENOMIC DNA]</scope>
    <source>
        <strain evidence="2 3">DSM 15201</strain>
    </source>
</reference>
<gene>
    <name evidence="2" type="ORF">DB30_04116</name>
</gene>
<sequence length="240" mass="26382">MTTSPTSRRGFISLLAAAPAALLLPRSAHADGATVLMIGSSMMGGGFGLYLGQDLEREFGCTIDRRAKASSGLARPDFYDWFKLGAKAREEAKPDVVVCMFGGNDGQGIYMGRKADPEWYRYGDPGWIPEYRRRVNAFADAVAPAHERLFWLGMPQVKSEKLCSRVAAMNEVFEVEMSLRPNARFVSTWDALTVRGAYSDHLVIDGTRTRVRSGDGVHVTPAGAHLLADHVRPYISDALR</sequence>